<feature type="domain" description="Glycosyltransferase 2-like" evidence="2">
    <location>
        <begin position="94"/>
        <end position="213"/>
    </location>
</feature>
<organism evidence="3 4">
    <name type="scientific">Paractinoplanes ferrugineus</name>
    <dbReference type="NCBI Taxonomy" id="113564"/>
    <lineage>
        <taxon>Bacteria</taxon>
        <taxon>Bacillati</taxon>
        <taxon>Actinomycetota</taxon>
        <taxon>Actinomycetes</taxon>
        <taxon>Micromonosporales</taxon>
        <taxon>Micromonosporaceae</taxon>
        <taxon>Paractinoplanes</taxon>
    </lineage>
</organism>
<feature type="transmembrane region" description="Helical" evidence="1">
    <location>
        <begin position="335"/>
        <end position="357"/>
    </location>
</feature>
<dbReference type="RefSeq" id="WP_203816760.1">
    <property type="nucleotide sequence ID" value="NZ_BAAABP010000007.1"/>
</dbReference>
<dbReference type="InterPro" id="IPR029044">
    <property type="entry name" value="Nucleotide-diphossugar_trans"/>
</dbReference>
<dbReference type="AlphaFoldDB" id="A0A919IXX6"/>
<dbReference type="Pfam" id="PF00535">
    <property type="entry name" value="Glycos_transf_2"/>
    <property type="match status" value="1"/>
</dbReference>
<feature type="transmembrane region" description="Helical" evidence="1">
    <location>
        <begin position="57"/>
        <end position="75"/>
    </location>
</feature>
<dbReference type="Proteomes" id="UP000598174">
    <property type="component" value="Unassembled WGS sequence"/>
</dbReference>
<protein>
    <recommendedName>
        <fullName evidence="2">Glycosyltransferase 2-like domain-containing protein</fullName>
    </recommendedName>
</protein>
<dbReference type="InterPro" id="IPR001173">
    <property type="entry name" value="Glyco_trans_2-like"/>
</dbReference>
<keyword evidence="1" id="KW-0472">Membrane</keyword>
<dbReference type="Gene3D" id="3.90.550.10">
    <property type="entry name" value="Spore Coat Polysaccharide Biosynthesis Protein SpsA, Chain A"/>
    <property type="match status" value="1"/>
</dbReference>
<evidence type="ECO:0000313" key="4">
    <source>
        <dbReference type="Proteomes" id="UP000598174"/>
    </source>
</evidence>
<dbReference type="EMBL" id="BOMM01000014">
    <property type="protein sequence ID" value="GIE10199.1"/>
    <property type="molecule type" value="Genomic_DNA"/>
</dbReference>
<reference evidence="3" key="1">
    <citation type="submission" date="2021-01" db="EMBL/GenBank/DDBJ databases">
        <title>Whole genome shotgun sequence of Actinoplanes ferrugineus NBRC 15555.</title>
        <authorList>
            <person name="Komaki H."/>
            <person name="Tamura T."/>
        </authorList>
    </citation>
    <scope>NUCLEOTIDE SEQUENCE</scope>
    <source>
        <strain evidence="3">NBRC 15555</strain>
    </source>
</reference>
<accession>A0A919IXX6</accession>
<proteinExistence type="predicted"/>
<sequence>MPTDAGPTGPVQTSEQINEAVGNRVRLAYGPIAGTVVLGLIFATVLLRHLVPEPAGLGGWLIGSATLSLCVHAALGRGARVKPMASGPIVAIVSAHEQTTTDLHACVWSILNQRGVEVQEVHVVDAGSTHHPVQPFSHPRVRWHRTTNAGGQAAARYVLDRLRPDDWDFVLILDASCVLAERSLEHQLRELSRPQVQATVGLVVARHSGRDLLSRLADLNAGAGSVLATVWHSSIRMLGFAAVRPVLYRARIPFGHSASHDKNHHAASQDQNHFAAYAALDGKIVMVPRAVAWTAVAADRRTAYRQLRSWSTSWWRVIPIALAGVDRRTGARYRLFALIHLLLVPSVIGCSLAVVAVRVGRDGGRWPAIPLYAALYLLVRYAATGLYLSRRPAMTGRRKLWTWLLLTPFEAVGQLTFVLPLKYLGLVRLGVRAWRARPEHRIASPLASTAGPGTVYYSGYLPDGNGS</sequence>
<evidence type="ECO:0000313" key="3">
    <source>
        <dbReference type="EMBL" id="GIE10199.1"/>
    </source>
</evidence>
<feature type="transmembrane region" description="Helical" evidence="1">
    <location>
        <begin position="369"/>
        <end position="388"/>
    </location>
</feature>
<gene>
    <name evidence="3" type="ORF">Afe05nite_20390</name>
</gene>
<keyword evidence="4" id="KW-1185">Reference proteome</keyword>
<evidence type="ECO:0000256" key="1">
    <source>
        <dbReference type="SAM" id="Phobius"/>
    </source>
</evidence>
<keyword evidence="1" id="KW-0812">Transmembrane</keyword>
<keyword evidence="1" id="KW-1133">Transmembrane helix</keyword>
<dbReference type="SUPFAM" id="SSF53448">
    <property type="entry name" value="Nucleotide-diphospho-sugar transferases"/>
    <property type="match status" value="1"/>
</dbReference>
<feature type="transmembrane region" description="Helical" evidence="1">
    <location>
        <begin position="27"/>
        <end position="51"/>
    </location>
</feature>
<name>A0A919IXX6_9ACTN</name>
<evidence type="ECO:0000259" key="2">
    <source>
        <dbReference type="Pfam" id="PF00535"/>
    </source>
</evidence>
<comment type="caution">
    <text evidence="3">The sequence shown here is derived from an EMBL/GenBank/DDBJ whole genome shotgun (WGS) entry which is preliminary data.</text>
</comment>